<dbReference type="RefSeq" id="XP_026732675.1">
    <property type="nucleotide sequence ID" value="XM_026876874.1"/>
</dbReference>
<feature type="compositionally biased region" description="Basic residues" evidence="1">
    <location>
        <begin position="30"/>
        <end position="42"/>
    </location>
</feature>
<evidence type="ECO:0000313" key="2">
    <source>
        <dbReference type="Proteomes" id="UP000322000"/>
    </source>
</evidence>
<dbReference type="InterPro" id="IPR021109">
    <property type="entry name" value="Peptidase_aspartic_dom_sf"/>
</dbReference>
<dbReference type="RefSeq" id="XP_026732674.1">
    <property type="nucleotide sequence ID" value="XM_026876873.1"/>
</dbReference>
<evidence type="ECO:0000313" key="4">
    <source>
        <dbReference type="RefSeq" id="XP_026732675.1"/>
    </source>
</evidence>
<feature type="compositionally biased region" description="Basic residues" evidence="1">
    <location>
        <begin position="1"/>
        <end position="11"/>
    </location>
</feature>
<name>A0A7E5VWG9_TRINI</name>
<dbReference type="Gene3D" id="2.40.70.10">
    <property type="entry name" value="Acid Proteases"/>
    <property type="match status" value="1"/>
</dbReference>
<dbReference type="Proteomes" id="UP000322000">
    <property type="component" value="Chromosome 9"/>
</dbReference>
<reference evidence="3 4" key="1">
    <citation type="submission" date="2025-04" db="UniProtKB">
        <authorList>
            <consortium name="RefSeq"/>
        </authorList>
    </citation>
    <scope>IDENTIFICATION</scope>
</reference>
<organism evidence="2 3">
    <name type="scientific">Trichoplusia ni</name>
    <name type="common">Cabbage looper</name>
    <dbReference type="NCBI Taxonomy" id="7111"/>
    <lineage>
        <taxon>Eukaryota</taxon>
        <taxon>Metazoa</taxon>
        <taxon>Ecdysozoa</taxon>
        <taxon>Arthropoda</taxon>
        <taxon>Hexapoda</taxon>
        <taxon>Insecta</taxon>
        <taxon>Pterygota</taxon>
        <taxon>Neoptera</taxon>
        <taxon>Endopterygota</taxon>
        <taxon>Lepidoptera</taxon>
        <taxon>Glossata</taxon>
        <taxon>Ditrysia</taxon>
        <taxon>Noctuoidea</taxon>
        <taxon>Noctuidae</taxon>
        <taxon>Plusiinae</taxon>
        <taxon>Trichoplusia</taxon>
    </lineage>
</organism>
<dbReference type="Gene3D" id="4.10.60.10">
    <property type="entry name" value="Zinc finger, CCHC-type"/>
    <property type="match status" value="1"/>
</dbReference>
<dbReference type="OrthoDB" id="115435at2759"/>
<dbReference type="KEGG" id="tnl:113497348"/>
<feature type="region of interest" description="Disordered" evidence="1">
    <location>
        <begin position="1"/>
        <end position="43"/>
    </location>
</feature>
<evidence type="ECO:0000256" key="1">
    <source>
        <dbReference type="SAM" id="MobiDB-lite"/>
    </source>
</evidence>
<evidence type="ECO:0000313" key="3">
    <source>
        <dbReference type="RefSeq" id="XP_026732674.1"/>
    </source>
</evidence>
<feature type="compositionally biased region" description="Low complexity" evidence="1">
    <location>
        <begin position="242"/>
        <end position="260"/>
    </location>
</feature>
<accession>A0A7E5VWG9</accession>
<protein>
    <submittedName>
        <fullName evidence="3 4">Uncharacterized protein LOC113497348</fullName>
    </submittedName>
</protein>
<sequence>MGKRRRYRKRVQSSSSSSTTSSSSSTSSPRPRKKSKVSRHHETKAVSTLNNIIPEFDPLNDDINAWLNIIQSYSATFGWSDETMRYQALNKLKGSGKVWYDSLLRTDSQWPTWKWSDWNRRLASSFQTRRNMFELLKEIINKKPIENQSLYEFYFDIKCKIDRLSLNFSEQDIISLIVGSIGDSNIGASIEASNFKSCHDLASYLHGRTYKGKLSKQTSSGSSRENQPKTVDQTNNNYSQLSTNVISSNNNANSRNANESIKTNSTQIRKPIKCYTCGGNHTRNQCDLIKCNFCNKKGHVEAVCRSKKSAGLMKPEIEETKLIQTPDPRNKFVKTISINHFAHEAFIDTGSSCSLVSESVVEKYSLQISILPSPVLLQGFSKHNSKPVTHKVTVNLKIDSVSLTSVDFYVIDDLVGCDILIGRNITERNDLIYSRVGNSFKFDYAQSLTEFCDAIHESKIDAETHLNELLYLIRQY</sequence>
<proteinExistence type="predicted"/>
<evidence type="ECO:0000313" key="5">
    <source>
        <dbReference type="RefSeq" id="XP_026732676.1"/>
    </source>
</evidence>
<dbReference type="RefSeq" id="XP_026732676.1">
    <property type="nucleotide sequence ID" value="XM_026876875.1"/>
</dbReference>
<dbReference type="Pfam" id="PF13650">
    <property type="entry name" value="Asp_protease_2"/>
    <property type="match status" value="1"/>
</dbReference>
<gene>
    <name evidence="3 4 5" type="primary">LOC113497348</name>
</gene>
<feature type="compositionally biased region" description="Polar residues" evidence="1">
    <location>
        <begin position="215"/>
        <end position="241"/>
    </location>
</feature>
<dbReference type="AlphaFoldDB" id="A0A7E5VWG9"/>
<keyword evidence="2" id="KW-1185">Reference proteome</keyword>
<dbReference type="GeneID" id="113497348"/>
<dbReference type="CDD" id="cd00303">
    <property type="entry name" value="retropepsin_like"/>
    <property type="match status" value="1"/>
</dbReference>
<feature type="compositionally biased region" description="Low complexity" evidence="1">
    <location>
        <begin position="12"/>
        <end position="29"/>
    </location>
</feature>
<dbReference type="SUPFAM" id="SSF50630">
    <property type="entry name" value="Acid proteases"/>
    <property type="match status" value="1"/>
</dbReference>
<feature type="region of interest" description="Disordered" evidence="1">
    <location>
        <begin position="213"/>
        <end position="264"/>
    </location>
</feature>